<keyword evidence="1" id="KW-0732">Signal</keyword>
<evidence type="ECO:0000256" key="1">
    <source>
        <dbReference type="SAM" id="SignalP"/>
    </source>
</evidence>
<dbReference type="Proteomes" id="UP000000589">
    <property type="component" value="Chromosome 17"/>
</dbReference>
<feature type="signal peptide" evidence="1">
    <location>
        <begin position="1"/>
        <end position="26"/>
    </location>
</feature>
<feature type="chain" id="PRO_5019837649" evidence="1">
    <location>
        <begin position="27"/>
        <end position="41"/>
    </location>
</feature>
<gene>
    <name evidence="2 3" type="primary">H2-DMa</name>
</gene>
<dbReference type="OrthoDB" id="8935021at2759"/>
<evidence type="ECO:0000313" key="2">
    <source>
        <dbReference type="Ensembl" id="ENSMUSP00000158155.2"/>
    </source>
</evidence>
<keyword evidence="4" id="KW-1185">Reference proteome</keyword>
<dbReference type="AGR" id="MGI:95921"/>
<protein>
    <submittedName>
        <fullName evidence="2">Histocompatibility 2, class II, locus DMa</fullName>
    </submittedName>
</protein>
<dbReference type="GeneTree" id="ENSGT00940000161157"/>
<name>A0A494BAR2_MOUSE</name>
<evidence type="ECO:0000313" key="3">
    <source>
        <dbReference type="MGI" id="MGI:95921"/>
    </source>
</evidence>
<evidence type="ECO:0000313" key="4">
    <source>
        <dbReference type="Proteomes" id="UP000000589"/>
    </source>
</evidence>
<dbReference type="Ensembl" id="ENSMUST00000237402.2">
    <property type="protein sequence ID" value="ENSMUSP00000158155.2"/>
    <property type="gene ID" value="ENSMUSG00000037649.11"/>
</dbReference>
<organism evidence="2 4">
    <name type="scientific">Mus musculus</name>
    <name type="common">Mouse</name>
    <dbReference type="NCBI Taxonomy" id="10090"/>
    <lineage>
        <taxon>Eukaryota</taxon>
        <taxon>Metazoa</taxon>
        <taxon>Chordata</taxon>
        <taxon>Craniata</taxon>
        <taxon>Vertebrata</taxon>
        <taxon>Euteleostomi</taxon>
        <taxon>Mammalia</taxon>
        <taxon>Eutheria</taxon>
        <taxon>Euarchontoglires</taxon>
        <taxon>Glires</taxon>
        <taxon>Rodentia</taxon>
        <taxon>Myomorpha</taxon>
        <taxon>Muroidea</taxon>
        <taxon>Muridae</taxon>
        <taxon>Murinae</taxon>
        <taxon>Mus</taxon>
        <taxon>Mus</taxon>
    </lineage>
</organism>
<dbReference type="VEuPathDB" id="HostDB:ENSMUSG00000037649"/>
<dbReference type="AlphaFoldDB" id="A0A494BAR2"/>
<reference evidence="2" key="4">
    <citation type="submission" date="2025-09" db="UniProtKB">
        <authorList>
            <consortium name="Ensembl"/>
        </authorList>
    </citation>
    <scope>IDENTIFICATION</scope>
    <source>
        <strain evidence="2">C57BL/6J</strain>
    </source>
</reference>
<accession>A0A494BAR2</accession>
<reference evidence="2 4" key="2">
    <citation type="journal article" date="2011" name="PLoS Biol.">
        <title>Modernizing reference genome assemblies.</title>
        <authorList>
            <person name="Church D.M."/>
            <person name="Schneider V.A."/>
            <person name="Graves T."/>
            <person name="Auger K."/>
            <person name="Cunningham F."/>
            <person name="Bouk N."/>
            <person name="Chen H.C."/>
            <person name="Agarwala R."/>
            <person name="McLaren W.M."/>
            <person name="Ritchie G.R."/>
            <person name="Albracht D."/>
            <person name="Kremitzki M."/>
            <person name="Rock S."/>
            <person name="Kotkiewicz H."/>
            <person name="Kremitzki C."/>
            <person name="Wollam A."/>
            <person name="Trani L."/>
            <person name="Fulton L."/>
            <person name="Fulton R."/>
            <person name="Matthews L."/>
            <person name="Whitehead S."/>
            <person name="Chow W."/>
            <person name="Torrance J."/>
            <person name="Dunn M."/>
            <person name="Harden G."/>
            <person name="Threadgold G."/>
            <person name="Wood J."/>
            <person name="Collins J."/>
            <person name="Heath P."/>
            <person name="Griffiths G."/>
            <person name="Pelan S."/>
            <person name="Grafham D."/>
            <person name="Eichler E.E."/>
            <person name="Weinstock G."/>
            <person name="Mardis E.R."/>
            <person name="Wilson R.K."/>
            <person name="Howe K."/>
            <person name="Flicek P."/>
            <person name="Hubbard T."/>
        </authorList>
    </citation>
    <scope>NUCLEOTIDE SEQUENCE [LARGE SCALE GENOMIC DNA]</scope>
    <source>
        <strain evidence="2 4">C57BL/6J</strain>
    </source>
</reference>
<dbReference type="MGI" id="MGI:95921">
    <property type="gene designation" value="H2-DMa"/>
</dbReference>
<proteinExistence type="predicted"/>
<dbReference type="ExpressionAtlas" id="A0A494BAR2">
    <property type="expression patterns" value="baseline and differential"/>
</dbReference>
<dbReference type="Antibodypedia" id="2402">
    <property type="antibodies" value="383 antibodies from 33 providers"/>
</dbReference>
<reference evidence="2 4" key="1">
    <citation type="journal article" date="2009" name="PLoS Biol.">
        <title>Lineage-specific biology revealed by a finished genome assembly of the mouse.</title>
        <authorList>
            <consortium name="Mouse Genome Sequencing Consortium"/>
            <person name="Church D.M."/>
            <person name="Goodstadt L."/>
            <person name="Hillier L.W."/>
            <person name="Zody M.C."/>
            <person name="Goldstein S."/>
            <person name="She X."/>
            <person name="Bult C.J."/>
            <person name="Agarwala R."/>
            <person name="Cherry J.L."/>
            <person name="DiCuccio M."/>
            <person name="Hlavina W."/>
            <person name="Kapustin Y."/>
            <person name="Meric P."/>
            <person name="Maglott D."/>
            <person name="Birtle Z."/>
            <person name="Marques A.C."/>
            <person name="Graves T."/>
            <person name="Zhou S."/>
            <person name="Teague B."/>
            <person name="Potamousis K."/>
            <person name="Churas C."/>
            <person name="Place M."/>
            <person name="Herschleb J."/>
            <person name="Runnheim R."/>
            <person name="Forrest D."/>
            <person name="Amos-Landgraf J."/>
            <person name="Schwartz D.C."/>
            <person name="Cheng Z."/>
            <person name="Lindblad-Toh K."/>
            <person name="Eichler E.E."/>
            <person name="Ponting C.P."/>
        </authorList>
    </citation>
    <scope>NUCLEOTIDE SEQUENCE [LARGE SCALE GENOMIC DNA]</scope>
    <source>
        <strain evidence="2 4">C57BL/6J</strain>
    </source>
</reference>
<dbReference type="Bgee" id="ENSMUSG00000037649">
    <property type="expression patterns" value="Expressed in peripheral lymph node and 150 other cell types or tissues"/>
</dbReference>
<sequence>MEHEQKSGAVLLRLLRLLWLLPHSWAVLEGRDSQHRALGDL</sequence>
<reference evidence="2" key="3">
    <citation type="submission" date="2025-08" db="UniProtKB">
        <authorList>
            <consortium name="Ensembl"/>
        </authorList>
    </citation>
    <scope>IDENTIFICATION</scope>
    <source>
        <strain evidence="2">C57BL/6J</strain>
    </source>
</reference>